<keyword evidence="3" id="KW-1185">Reference proteome</keyword>
<proteinExistence type="predicted"/>
<feature type="compositionally biased region" description="Basic and acidic residues" evidence="1">
    <location>
        <begin position="128"/>
        <end position="144"/>
    </location>
</feature>
<feature type="compositionally biased region" description="Low complexity" evidence="1">
    <location>
        <begin position="42"/>
        <end position="64"/>
    </location>
</feature>
<evidence type="ECO:0000313" key="3">
    <source>
        <dbReference type="Proteomes" id="UP001341840"/>
    </source>
</evidence>
<sequence length="161" mass="17624">MSHQLGPFPQPNPKPISANPVTTKTPYSTTQDQNPTQRPTKKNPSNPKPTHATTTSQPQPKPTSNMSVPPIPQPSPEPALNQSQDESMTEEFVPKTAIPEAELEDSVHPEPEPPDLHSIDSAIMIEALKQHEEKANSHNDKDSEMIMQDGEGSPEVKDENA</sequence>
<accession>A0ABU6XV67</accession>
<feature type="compositionally biased region" description="Polar residues" evidence="1">
    <location>
        <begin position="19"/>
        <end position="38"/>
    </location>
</feature>
<organism evidence="2 3">
    <name type="scientific">Stylosanthes scabra</name>
    <dbReference type="NCBI Taxonomy" id="79078"/>
    <lineage>
        <taxon>Eukaryota</taxon>
        <taxon>Viridiplantae</taxon>
        <taxon>Streptophyta</taxon>
        <taxon>Embryophyta</taxon>
        <taxon>Tracheophyta</taxon>
        <taxon>Spermatophyta</taxon>
        <taxon>Magnoliopsida</taxon>
        <taxon>eudicotyledons</taxon>
        <taxon>Gunneridae</taxon>
        <taxon>Pentapetalae</taxon>
        <taxon>rosids</taxon>
        <taxon>fabids</taxon>
        <taxon>Fabales</taxon>
        <taxon>Fabaceae</taxon>
        <taxon>Papilionoideae</taxon>
        <taxon>50 kb inversion clade</taxon>
        <taxon>dalbergioids sensu lato</taxon>
        <taxon>Dalbergieae</taxon>
        <taxon>Pterocarpus clade</taxon>
        <taxon>Stylosanthes</taxon>
    </lineage>
</organism>
<feature type="region of interest" description="Disordered" evidence="1">
    <location>
        <begin position="1"/>
        <end position="161"/>
    </location>
</feature>
<reference evidence="2 3" key="1">
    <citation type="journal article" date="2023" name="Plants (Basel)">
        <title>Bridging the Gap: Combining Genomics and Transcriptomics Approaches to Understand Stylosanthes scabra, an Orphan Legume from the Brazilian Caatinga.</title>
        <authorList>
            <person name="Ferreira-Neto J.R.C."/>
            <person name="da Silva M.D."/>
            <person name="Binneck E."/>
            <person name="de Melo N.F."/>
            <person name="da Silva R.H."/>
            <person name="de Melo A.L.T.M."/>
            <person name="Pandolfi V."/>
            <person name="Bustamante F.O."/>
            <person name="Brasileiro-Vidal A.C."/>
            <person name="Benko-Iseppon A.M."/>
        </authorList>
    </citation>
    <scope>NUCLEOTIDE SEQUENCE [LARGE SCALE GENOMIC DNA]</scope>
    <source>
        <tissue evidence="2">Leaves</tissue>
    </source>
</reference>
<evidence type="ECO:0000313" key="2">
    <source>
        <dbReference type="EMBL" id="MED6201044.1"/>
    </source>
</evidence>
<comment type="caution">
    <text evidence="2">The sequence shown here is derived from an EMBL/GenBank/DDBJ whole genome shotgun (WGS) entry which is preliminary data.</text>
</comment>
<gene>
    <name evidence="2" type="ORF">PIB30_091184</name>
</gene>
<evidence type="ECO:0000256" key="1">
    <source>
        <dbReference type="SAM" id="MobiDB-lite"/>
    </source>
</evidence>
<dbReference type="Proteomes" id="UP001341840">
    <property type="component" value="Unassembled WGS sequence"/>
</dbReference>
<dbReference type="EMBL" id="JASCZI010213253">
    <property type="protein sequence ID" value="MED6201044.1"/>
    <property type="molecule type" value="Genomic_DNA"/>
</dbReference>
<feature type="compositionally biased region" description="Basic and acidic residues" evidence="1">
    <location>
        <begin position="105"/>
        <end position="118"/>
    </location>
</feature>
<name>A0ABU6XV67_9FABA</name>
<protein>
    <submittedName>
        <fullName evidence="2">Uncharacterized protein</fullName>
    </submittedName>
</protein>